<feature type="domain" description="Glutamine amidotransferase" evidence="1">
    <location>
        <begin position="29"/>
        <end position="190"/>
    </location>
</feature>
<dbReference type="Gene3D" id="3.40.50.880">
    <property type="match status" value="1"/>
</dbReference>
<dbReference type="InterPro" id="IPR017926">
    <property type="entry name" value="GATASE"/>
</dbReference>
<reference evidence="2" key="1">
    <citation type="submission" date="2018-12" db="EMBL/GenBank/DDBJ databases">
        <title>Novel natural products biosynthetic potential of the class Ktedonobacteria.</title>
        <authorList>
            <person name="Zheng Y."/>
            <person name="Saitou A."/>
            <person name="Wang C.M."/>
            <person name="Toyoda A."/>
            <person name="Minakuchi Y."/>
            <person name="Sekiguchi Y."/>
            <person name="Ueda K."/>
            <person name="Takano H."/>
            <person name="Sakai Y."/>
            <person name="Yokota A."/>
            <person name="Yabe S."/>
        </authorList>
    </citation>
    <scope>NUCLEOTIDE SEQUENCE</scope>
    <source>
        <strain evidence="2">COM3</strain>
    </source>
</reference>
<evidence type="ECO:0000313" key="2">
    <source>
        <dbReference type="EMBL" id="BBH86631.1"/>
    </source>
</evidence>
<dbReference type="GO" id="GO:0005829">
    <property type="term" value="C:cytosol"/>
    <property type="evidence" value="ECO:0007669"/>
    <property type="project" value="TreeGrafter"/>
</dbReference>
<dbReference type="EMBL" id="AP019376">
    <property type="protein sequence ID" value="BBH86631.1"/>
    <property type="molecule type" value="Genomic_DNA"/>
</dbReference>
<dbReference type="SUPFAM" id="SSF52317">
    <property type="entry name" value="Class I glutamine amidotransferase-like"/>
    <property type="match status" value="1"/>
</dbReference>
<dbReference type="InterPro" id="IPR029062">
    <property type="entry name" value="Class_I_gatase-like"/>
</dbReference>
<dbReference type="CDD" id="cd01741">
    <property type="entry name" value="GATase1_1"/>
    <property type="match status" value="1"/>
</dbReference>
<proteinExistence type="predicted"/>
<sequence>MGTKRILALQHTPEDPPGLVLDMARKQHIQIDICTSSHEPLPDVLYDYDMLIIFGGQEHVYDENRYPFITKEKELTRKALARGLPFLGICFGGQLLASALGARIRRLAAPQIGLLNVHITDAGRRDPIYTGMPAHQLAFQWHNDVFDLPQDGVLLATSQGREHQAFRFGPNAYGIQYHIELTPGMFEEQLSDKTTRRAFQHKPETYQHIKEAWRTVYPTYEEHSRIFLDNLFRIGQLIPARSPIHDSGRYRRTAQ</sequence>
<name>A0A455SH33_9CHLR</name>
<dbReference type="PANTHER" id="PTHR42695">
    <property type="entry name" value="GLUTAMINE AMIDOTRANSFERASE YLR126C-RELATED"/>
    <property type="match status" value="1"/>
</dbReference>
<dbReference type="AlphaFoldDB" id="A0A455SH33"/>
<dbReference type="InterPro" id="IPR044992">
    <property type="entry name" value="ChyE-like"/>
</dbReference>
<organism evidence="2">
    <name type="scientific">Thermosporothrix sp. COM3</name>
    <dbReference type="NCBI Taxonomy" id="2490863"/>
    <lineage>
        <taxon>Bacteria</taxon>
        <taxon>Bacillati</taxon>
        <taxon>Chloroflexota</taxon>
        <taxon>Ktedonobacteria</taxon>
        <taxon>Ktedonobacterales</taxon>
        <taxon>Thermosporotrichaceae</taxon>
        <taxon>Thermosporothrix</taxon>
    </lineage>
</organism>
<accession>A0A455SH33</accession>
<dbReference type="PROSITE" id="PS51273">
    <property type="entry name" value="GATASE_TYPE_1"/>
    <property type="match status" value="1"/>
</dbReference>
<gene>
    <name evidence="2" type="ORF">KTC_13820</name>
</gene>
<dbReference type="Pfam" id="PF00117">
    <property type="entry name" value="GATase"/>
    <property type="match status" value="1"/>
</dbReference>
<dbReference type="PANTHER" id="PTHR42695:SF5">
    <property type="entry name" value="GLUTAMINE AMIDOTRANSFERASE YLR126C-RELATED"/>
    <property type="match status" value="1"/>
</dbReference>
<evidence type="ECO:0000259" key="1">
    <source>
        <dbReference type="Pfam" id="PF00117"/>
    </source>
</evidence>
<protein>
    <recommendedName>
        <fullName evidence="1">Glutamine amidotransferase domain-containing protein</fullName>
    </recommendedName>
</protein>